<dbReference type="AlphaFoldDB" id="A0A4D4KUU5"/>
<evidence type="ECO:0000313" key="1">
    <source>
        <dbReference type="EMBL" id="GDY50257.1"/>
    </source>
</evidence>
<accession>A0A4D4KUU5</accession>
<sequence length="72" mass="7637">MLLRHGGGTHEKAPAMVGPAERSGLASFDAFASKEKTLHANAGRPKEVPRLEADSAVRFFARHLGRAVTSPA</sequence>
<dbReference type="Proteomes" id="UP000301309">
    <property type="component" value="Unassembled WGS sequence"/>
</dbReference>
<comment type="caution">
    <text evidence="1">The sequence shown here is derived from an EMBL/GenBank/DDBJ whole genome shotgun (WGS) entry which is preliminary data.</text>
</comment>
<dbReference type="RefSeq" id="WP_425587067.1">
    <property type="nucleotide sequence ID" value="NZ_BAAASO010000028.1"/>
</dbReference>
<organism evidence="1 2">
    <name type="scientific">Streptomyces violaceusniger</name>
    <dbReference type="NCBI Taxonomy" id="68280"/>
    <lineage>
        <taxon>Bacteria</taxon>
        <taxon>Bacillati</taxon>
        <taxon>Actinomycetota</taxon>
        <taxon>Actinomycetes</taxon>
        <taxon>Kitasatosporales</taxon>
        <taxon>Streptomycetaceae</taxon>
        <taxon>Streptomyces</taxon>
        <taxon>Streptomyces violaceusniger group</taxon>
    </lineage>
</organism>
<proteinExistence type="predicted"/>
<dbReference type="EMBL" id="BJHW01000001">
    <property type="protein sequence ID" value="GDY50257.1"/>
    <property type="molecule type" value="Genomic_DNA"/>
</dbReference>
<name>A0A4D4KUU5_STRVO</name>
<gene>
    <name evidence="1" type="ORF">SVIO_008800</name>
</gene>
<evidence type="ECO:0000313" key="2">
    <source>
        <dbReference type="Proteomes" id="UP000301309"/>
    </source>
</evidence>
<reference evidence="1 2" key="1">
    <citation type="journal article" date="2020" name="Int. J. Syst. Evol. Microbiol.">
        <title>Reclassification of Streptomyces castelarensis and Streptomyces sporoclivatus as later heterotypic synonyms of Streptomyces antimycoticus.</title>
        <authorList>
            <person name="Komaki H."/>
            <person name="Tamura T."/>
        </authorList>
    </citation>
    <scope>NUCLEOTIDE SEQUENCE [LARGE SCALE GENOMIC DNA]</scope>
    <source>
        <strain evidence="1 2">NBRC 13459</strain>
    </source>
</reference>
<keyword evidence="2" id="KW-1185">Reference proteome</keyword>
<protein>
    <submittedName>
        <fullName evidence="1">Uncharacterized protein</fullName>
    </submittedName>
</protein>